<gene>
    <name evidence="2" type="ORF">HGRIS_000304</name>
</gene>
<name>A0ABR3JSN2_9AGAR</name>
<organism evidence="2 3">
    <name type="scientific">Hohenbuehelia grisea</name>
    <dbReference type="NCBI Taxonomy" id="104357"/>
    <lineage>
        <taxon>Eukaryota</taxon>
        <taxon>Fungi</taxon>
        <taxon>Dikarya</taxon>
        <taxon>Basidiomycota</taxon>
        <taxon>Agaricomycotina</taxon>
        <taxon>Agaricomycetes</taxon>
        <taxon>Agaricomycetidae</taxon>
        <taxon>Agaricales</taxon>
        <taxon>Pleurotineae</taxon>
        <taxon>Pleurotaceae</taxon>
        <taxon>Hohenbuehelia</taxon>
    </lineage>
</organism>
<sequence>MASMSHTPPHSPPPTSLPTPRFAPTKPVSTSLPERPTAFLDKLTTPSMRLPAKTSRHIFDFIRD</sequence>
<dbReference type="Proteomes" id="UP001556367">
    <property type="component" value="Unassembled WGS sequence"/>
</dbReference>
<evidence type="ECO:0000313" key="2">
    <source>
        <dbReference type="EMBL" id="KAL0958136.1"/>
    </source>
</evidence>
<feature type="region of interest" description="Disordered" evidence="1">
    <location>
        <begin position="1"/>
        <end position="45"/>
    </location>
</feature>
<protein>
    <submittedName>
        <fullName evidence="2">Uncharacterized protein</fullName>
    </submittedName>
</protein>
<reference evidence="3" key="1">
    <citation type="submission" date="2024-06" db="EMBL/GenBank/DDBJ databases">
        <title>Multi-omics analyses provide insights into the biosynthesis of the anticancer antibiotic pleurotin in Hohenbuehelia grisea.</title>
        <authorList>
            <person name="Weaver J.A."/>
            <person name="Alberti F."/>
        </authorList>
    </citation>
    <scope>NUCLEOTIDE SEQUENCE [LARGE SCALE GENOMIC DNA]</scope>
    <source>
        <strain evidence="3">T-177</strain>
    </source>
</reference>
<dbReference type="EMBL" id="JASNQZ010000004">
    <property type="protein sequence ID" value="KAL0958136.1"/>
    <property type="molecule type" value="Genomic_DNA"/>
</dbReference>
<keyword evidence="3" id="KW-1185">Reference proteome</keyword>
<comment type="caution">
    <text evidence="2">The sequence shown here is derived from an EMBL/GenBank/DDBJ whole genome shotgun (WGS) entry which is preliminary data.</text>
</comment>
<accession>A0ABR3JSN2</accession>
<evidence type="ECO:0000313" key="3">
    <source>
        <dbReference type="Proteomes" id="UP001556367"/>
    </source>
</evidence>
<proteinExistence type="predicted"/>
<evidence type="ECO:0000256" key="1">
    <source>
        <dbReference type="SAM" id="MobiDB-lite"/>
    </source>
</evidence>